<accession>A0A2W5S709</accession>
<sequence length="126" mass="13695">MVSSGQTDILLNVAIIFLIVVIFAFSTLYLRLHALPEHIAHKGSKFQLQIVGVLALIGLFTHNNAFWIAALLIAMIEIPDFGSIFASMARSLERIASPRRQDPEPPEIAEPAPPPEPSTPQTAQGA</sequence>
<feature type="transmembrane region" description="Helical" evidence="2">
    <location>
        <begin position="44"/>
        <end position="60"/>
    </location>
</feature>
<evidence type="ECO:0000313" key="4">
    <source>
        <dbReference type="Proteomes" id="UP000248975"/>
    </source>
</evidence>
<dbReference type="AlphaFoldDB" id="A0A2W5S709"/>
<proteinExistence type="predicted"/>
<feature type="region of interest" description="Disordered" evidence="1">
    <location>
        <begin position="96"/>
        <end position="126"/>
    </location>
</feature>
<feature type="compositionally biased region" description="Pro residues" evidence="1">
    <location>
        <begin position="106"/>
        <end position="118"/>
    </location>
</feature>
<comment type="caution">
    <text evidence="3">The sequence shown here is derived from an EMBL/GenBank/DDBJ whole genome shotgun (WGS) entry which is preliminary data.</text>
</comment>
<protein>
    <submittedName>
        <fullName evidence="3">Uncharacterized protein</fullName>
    </submittedName>
</protein>
<keyword evidence="2" id="KW-0472">Membrane</keyword>
<name>A0A2W5S709_CERSP</name>
<dbReference type="EMBL" id="QFQS01000005">
    <property type="protein sequence ID" value="PZQ95854.1"/>
    <property type="molecule type" value="Genomic_DNA"/>
</dbReference>
<keyword evidence="2" id="KW-1133">Transmembrane helix</keyword>
<keyword evidence="2" id="KW-0812">Transmembrane</keyword>
<organism evidence="3 4">
    <name type="scientific">Cereibacter sphaeroides</name>
    <name type="common">Rhodobacter sphaeroides</name>
    <dbReference type="NCBI Taxonomy" id="1063"/>
    <lineage>
        <taxon>Bacteria</taxon>
        <taxon>Pseudomonadati</taxon>
        <taxon>Pseudomonadota</taxon>
        <taxon>Alphaproteobacteria</taxon>
        <taxon>Rhodobacterales</taxon>
        <taxon>Paracoccaceae</taxon>
        <taxon>Cereibacter</taxon>
    </lineage>
</organism>
<dbReference type="Proteomes" id="UP000248975">
    <property type="component" value="Unassembled WGS sequence"/>
</dbReference>
<gene>
    <name evidence="3" type="ORF">DI533_17575</name>
</gene>
<evidence type="ECO:0000313" key="3">
    <source>
        <dbReference type="EMBL" id="PZQ95854.1"/>
    </source>
</evidence>
<evidence type="ECO:0000256" key="1">
    <source>
        <dbReference type="SAM" id="MobiDB-lite"/>
    </source>
</evidence>
<evidence type="ECO:0000256" key="2">
    <source>
        <dbReference type="SAM" id="Phobius"/>
    </source>
</evidence>
<feature type="transmembrane region" description="Helical" evidence="2">
    <location>
        <begin position="12"/>
        <end position="32"/>
    </location>
</feature>
<reference evidence="3 4" key="1">
    <citation type="submission" date="2017-08" db="EMBL/GenBank/DDBJ databases">
        <title>Infants hospitalized years apart are colonized by the same room-sourced microbial strains.</title>
        <authorList>
            <person name="Brooks B."/>
            <person name="Olm M.R."/>
            <person name="Firek B.A."/>
            <person name="Baker R."/>
            <person name="Thomas B.C."/>
            <person name="Morowitz M.J."/>
            <person name="Banfield J.F."/>
        </authorList>
    </citation>
    <scope>NUCLEOTIDE SEQUENCE [LARGE SCALE GENOMIC DNA]</scope>
    <source>
        <strain evidence="3">S2_003_000_R2_11</strain>
    </source>
</reference>